<protein>
    <submittedName>
        <fullName evidence="1">Uncharacterized protein</fullName>
    </submittedName>
</protein>
<reference evidence="1 2" key="1">
    <citation type="submission" date="2015-09" db="EMBL/GenBank/DDBJ databases">
        <title>Atta colombica WGS genome.</title>
        <authorList>
            <person name="Nygaard S."/>
            <person name="Hu H."/>
            <person name="Boomsma J."/>
            <person name="Zhang G."/>
        </authorList>
    </citation>
    <scope>NUCLEOTIDE SEQUENCE [LARGE SCALE GENOMIC DNA]</scope>
    <source>
        <strain evidence="1">Treedump-2</strain>
        <tissue evidence="1">Whole body</tissue>
    </source>
</reference>
<dbReference type="Proteomes" id="UP000078540">
    <property type="component" value="Unassembled WGS sequence"/>
</dbReference>
<dbReference type="AlphaFoldDB" id="A0A195B429"/>
<evidence type="ECO:0000313" key="2">
    <source>
        <dbReference type="Proteomes" id="UP000078540"/>
    </source>
</evidence>
<proteinExistence type="predicted"/>
<name>A0A195B429_9HYME</name>
<gene>
    <name evidence="1" type="ORF">ALC53_10576</name>
</gene>
<dbReference type="EMBL" id="KQ976625">
    <property type="protein sequence ID" value="KYM79022.1"/>
    <property type="molecule type" value="Genomic_DNA"/>
</dbReference>
<evidence type="ECO:0000313" key="1">
    <source>
        <dbReference type="EMBL" id="KYM79022.1"/>
    </source>
</evidence>
<keyword evidence="2" id="KW-1185">Reference proteome</keyword>
<accession>A0A195B429</accession>
<sequence length="74" mass="8726">VQRDETGRPYTRPPVVPESSSSYIVVASYPFARKPSRIRVWYNRDGDNRKFRKVEEAKFAVTGKTRNKRQNRKP</sequence>
<organism evidence="1 2">
    <name type="scientific">Atta colombica</name>
    <dbReference type="NCBI Taxonomy" id="520822"/>
    <lineage>
        <taxon>Eukaryota</taxon>
        <taxon>Metazoa</taxon>
        <taxon>Ecdysozoa</taxon>
        <taxon>Arthropoda</taxon>
        <taxon>Hexapoda</taxon>
        <taxon>Insecta</taxon>
        <taxon>Pterygota</taxon>
        <taxon>Neoptera</taxon>
        <taxon>Endopterygota</taxon>
        <taxon>Hymenoptera</taxon>
        <taxon>Apocrita</taxon>
        <taxon>Aculeata</taxon>
        <taxon>Formicoidea</taxon>
        <taxon>Formicidae</taxon>
        <taxon>Myrmicinae</taxon>
        <taxon>Atta</taxon>
    </lineage>
</organism>
<feature type="non-terminal residue" evidence="1">
    <location>
        <position position="1"/>
    </location>
</feature>